<dbReference type="Pfam" id="PF00300">
    <property type="entry name" value="His_Phos_1"/>
    <property type="match status" value="1"/>
</dbReference>
<dbReference type="SMART" id="SM00855">
    <property type="entry name" value="PGAM"/>
    <property type="match status" value="1"/>
</dbReference>
<dbReference type="Proteomes" id="UP000631576">
    <property type="component" value="Unassembled WGS sequence"/>
</dbReference>
<evidence type="ECO:0000313" key="3">
    <source>
        <dbReference type="Proteomes" id="UP000631576"/>
    </source>
</evidence>
<name>A0ABR7GAH1_9FIRM</name>
<sequence>MLIYIVRHGETDWNKEHKVQGAVDIPLNKYGIHLAEETADGLENIRFDAAYSSPLSRAKKTAEVILKGRNIKIKEDKRIQEICFGAYEGMCIGGEKMDPKSGEFNKFFVDTENYVPIDGGETVPQLMKRTGEFLRELCENKELSQKNVLITTHGAAMTALLNNIKENFDVAAFWKNGVPANCAVTIVDVKEGKPEIIKENVIYYKEQVRTWKVGK</sequence>
<dbReference type="RefSeq" id="WP_118737104.1">
    <property type="nucleotide sequence ID" value="NZ_JACOPE010000001.1"/>
</dbReference>
<dbReference type="SUPFAM" id="SSF53254">
    <property type="entry name" value="Phosphoglycerate mutase-like"/>
    <property type="match status" value="1"/>
</dbReference>
<dbReference type="InterPro" id="IPR029033">
    <property type="entry name" value="His_PPase_superfam"/>
</dbReference>
<proteinExistence type="predicted"/>
<evidence type="ECO:0000313" key="2">
    <source>
        <dbReference type="EMBL" id="MBC5683781.1"/>
    </source>
</evidence>
<dbReference type="PANTHER" id="PTHR46517">
    <property type="entry name" value="FRUCTOSE-2,6-BISPHOSPHATASE TIGAR"/>
    <property type="match status" value="1"/>
</dbReference>
<dbReference type="PROSITE" id="PS00175">
    <property type="entry name" value="PG_MUTASE"/>
    <property type="match status" value="1"/>
</dbReference>
<reference evidence="2 3" key="1">
    <citation type="submission" date="2020-08" db="EMBL/GenBank/DDBJ databases">
        <title>Genome public.</title>
        <authorList>
            <person name="Liu C."/>
            <person name="Sun Q."/>
        </authorList>
    </citation>
    <scope>NUCLEOTIDE SEQUENCE [LARGE SCALE GENOMIC DNA]</scope>
    <source>
        <strain evidence="2 3">NSJ-13</strain>
    </source>
</reference>
<dbReference type="CDD" id="cd07067">
    <property type="entry name" value="HP_PGM_like"/>
    <property type="match status" value="1"/>
</dbReference>
<dbReference type="EMBL" id="JACOPE010000001">
    <property type="protein sequence ID" value="MBC5683781.1"/>
    <property type="molecule type" value="Genomic_DNA"/>
</dbReference>
<comment type="caution">
    <text evidence="2">The sequence shown here is derived from an EMBL/GenBank/DDBJ whole genome shotgun (WGS) entry which is preliminary data.</text>
</comment>
<dbReference type="InterPro" id="IPR013078">
    <property type="entry name" value="His_Pase_superF_clade-1"/>
</dbReference>
<gene>
    <name evidence="2" type="ORF">H8S40_09415</name>
</gene>
<evidence type="ECO:0000256" key="1">
    <source>
        <dbReference type="ARBA" id="ARBA00022801"/>
    </source>
</evidence>
<dbReference type="PANTHER" id="PTHR46517:SF1">
    <property type="entry name" value="FRUCTOSE-2,6-BISPHOSPHATASE TIGAR"/>
    <property type="match status" value="1"/>
</dbReference>
<dbReference type="Gene3D" id="3.40.50.1240">
    <property type="entry name" value="Phosphoglycerate mutase-like"/>
    <property type="match status" value="1"/>
</dbReference>
<accession>A0ABR7GAH1</accession>
<organism evidence="2 3">
    <name type="scientific">Ruminococcus hominis</name>
    <dbReference type="NCBI Taxonomy" id="2763065"/>
    <lineage>
        <taxon>Bacteria</taxon>
        <taxon>Bacillati</taxon>
        <taxon>Bacillota</taxon>
        <taxon>Clostridia</taxon>
        <taxon>Eubacteriales</taxon>
        <taxon>Oscillospiraceae</taxon>
        <taxon>Ruminococcus</taxon>
    </lineage>
</organism>
<keyword evidence="3" id="KW-1185">Reference proteome</keyword>
<keyword evidence="1" id="KW-0378">Hydrolase</keyword>
<dbReference type="InterPro" id="IPR001345">
    <property type="entry name" value="PG/BPGM_mutase_AS"/>
</dbReference>
<protein>
    <submittedName>
        <fullName evidence="2">Histidine phosphatase family protein</fullName>
    </submittedName>
</protein>
<dbReference type="InterPro" id="IPR051695">
    <property type="entry name" value="Phosphoglycerate_Mutase"/>
</dbReference>